<comment type="caution">
    <text evidence="1">The sequence shown here is derived from an EMBL/GenBank/DDBJ whole genome shotgun (WGS) entry which is preliminary data.</text>
</comment>
<dbReference type="CDD" id="cd07820">
    <property type="entry name" value="SRPBCC_3"/>
    <property type="match status" value="1"/>
</dbReference>
<keyword evidence="1" id="KW-0132">Cell division</keyword>
<dbReference type="EMBL" id="PRDK01000005">
    <property type="protein sequence ID" value="MBE8713839.1"/>
    <property type="molecule type" value="Genomic_DNA"/>
</dbReference>
<dbReference type="Proteomes" id="UP000616201">
    <property type="component" value="Unassembled WGS sequence"/>
</dbReference>
<dbReference type="Gene3D" id="3.30.530.20">
    <property type="match status" value="1"/>
</dbReference>
<evidence type="ECO:0000313" key="2">
    <source>
        <dbReference type="Proteomes" id="UP000616201"/>
    </source>
</evidence>
<organism evidence="1 2">
    <name type="scientific">Sphingobacterium hungaricum</name>
    <dbReference type="NCBI Taxonomy" id="2082723"/>
    <lineage>
        <taxon>Bacteria</taxon>
        <taxon>Pseudomonadati</taxon>
        <taxon>Bacteroidota</taxon>
        <taxon>Sphingobacteriia</taxon>
        <taxon>Sphingobacteriales</taxon>
        <taxon>Sphingobacteriaceae</taxon>
        <taxon>Sphingobacterium</taxon>
    </lineage>
</organism>
<name>A0A928V0D1_9SPHI</name>
<sequence length="159" mass="18573">MPTIYLETIIKAPVDRVFDLARSIDLHMISTKETNEKEIAGKTSGLINLNETVTWRAKHFGIYQKLSVRITRMQRPFLFEDKMLSGAFKSMEHVHRFEEFPGGTKMFDEFTFSAPLGPLGKLAERLFLTKYMKRFLVIRNQELKDIAESEKWKKLLTIN</sequence>
<keyword evidence="1" id="KW-0131">Cell cycle</keyword>
<gene>
    <name evidence="1" type="ORF">C4F49_09115</name>
</gene>
<reference evidence="1" key="1">
    <citation type="submission" date="2018-02" db="EMBL/GenBank/DDBJ databases">
        <authorList>
            <person name="Vasarhelyi B.M."/>
            <person name="Deshmukh S."/>
            <person name="Balint B."/>
            <person name="Kukolya J."/>
        </authorList>
    </citation>
    <scope>NUCLEOTIDE SEQUENCE</scope>
    <source>
        <strain evidence="1">KB22</strain>
    </source>
</reference>
<dbReference type="InterPro" id="IPR023393">
    <property type="entry name" value="START-like_dom_sf"/>
</dbReference>
<dbReference type="RefSeq" id="WP_196933988.1">
    <property type="nucleotide sequence ID" value="NZ_MU158697.1"/>
</dbReference>
<proteinExistence type="predicted"/>
<evidence type="ECO:0000313" key="1">
    <source>
        <dbReference type="EMBL" id="MBE8713839.1"/>
    </source>
</evidence>
<dbReference type="GO" id="GO:0051301">
    <property type="term" value="P:cell division"/>
    <property type="evidence" value="ECO:0007669"/>
    <property type="project" value="UniProtKB-KW"/>
</dbReference>
<protein>
    <submittedName>
        <fullName evidence="1">Cell division protein</fullName>
    </submittedName>
</protein>
<accession>A0A928V0D1</accession>
<dbReference type="AlphaFoldDB" id="A0A928V0D1"/>
<keyword evidence="2" id="KW-1185">Reference proteome</keyword>
<dbReference type="SUPFAM" id="SSF55961">
    <property type="entry name" value="Bet v1-like"/>
    <property type="match status" value="1"/>
</dbReference>